<sequence>MFLTFLGLVAALDTASETLRSATDGSEAGTTGALTDLLSVASAKFIMSLTGLLCSILFTVELRGRTGKIDDRLLRLCNSIEKRVLFRTPESLLAMMLTQQERQTEQLKGLLPELVAQLGRPLQTAAEQQTERLASMENSLTVGLQTLNEGVPTAIQNSMQPIMERLEQNLGSTTKDIADGLSGQLTAGMRDSLEEMGRTMDKVGQSLSVMTERMDNSSNTMAGQVDAAVAALAQQIGELRSQMAASTEGATQVLNDGTERLLSRMDTALQAIQQNTERGGETLERSAQTLQGAASEIAETIRQAGAASADEADKTVRQAGESATAAMGEGLAGLVDGLTKAMSDIEGQTGRFAEAFRGDLLTPIEELQVGLNRWREAIQGATTQSQRHADAVSNSAGAIELANAEISKTTEDLARATSPMAEAAGRIEASNRELVRMIEAAANAMELAVQGVQEPQRAMHQAIDSLETAVDDFSNIVNRYQDIDSALGRAFEEIRNQVQQSVQEIGSFAETLNTQTAEALTTLRAVVEQIEPYRGPNR</sequence>
<proteinExistence type="predicted"/>
<name>A0A2M9FXX5_9PROT</name>
<evidence type="ECO:0000313" key="2">
    <source>
        <dbReference type="Proteomes" id="UP000229498"/>
    </source>
</evidence>
<keyword evidence="2" id="KW-1185">Reference proteome</keyword>
<organism evidence="1 2">
    <name type="scientific">Minwuia thermotolerans</name>
    <dbReference type="NCBI Taxonomy" id="2056226"/>
    <lineage>
        <taxon>Bacteria</taxon>
        <taxon>Pseudomonadati</taxon>
        <taxon>Pseudomonadota</taxon>
        <taxon>Alphaproteobacteria</taxon>
        <taxon>Minwuiales</taxon>
        <taxon>Minwuiaceae</taxon>
        <taxon>Minwuia</taxon>
    </lineage>
</organism>
<evidence type="ECO:0000313" key="1">
    <source>
        <dbReference type="EMBL" id="PJK28316.1"/>
    </source>
</evidence>
<dbReference type="EMBL" id="PHIG01000047">
    <property type="protein sequence ID" value="PJK28316.1"/>
    <property type="molecule type" value="Genomic_DNA"/>
</dbReference>
<gene>
    <name evidence="1" type="ORF">CVT23_18270</name>
</gene>
<dbReference type="Gene3D" id="1.20.120.20">
    <property type="entry name" value="Apolipoprotein"/>
    <property type="match status" value="1"/>
</dbReference>
<protein>
    <submittedName>
        <fullName evidence="1">Uncharacterized protein</fullName>
    </submittedName>
</protein>
<reference evidence="1 2" key="1">
    <citation type="submission" date="2017-11" db="EMBL/GenBank/DDBJ databases">
        <title>Draft genome sequence of Rhizobiales bacterium SY3-13.</title>
        <authorList>
            <person name="Sun C."/>
        </authorList>
    </citation>
    <scope>NUCLEOTIDE SEQUENCE [LARGE SCALE GENOMIC DNA]</scope>
    <source>
        <strain evidence="1 2">SY3-13</strain>
    </source>
</reference>
<dbReference type="Proteomes" id="UP000229498">
    <property type="component" value="Unassembled WGS sequence"/>
</dbReference>
<dbReference type="SUPFAM" id="SSF58113">
    <property type="entry name" value="Apolipoprotein A-I"/>
    <property type="match status" value="1"/>
</dbReference>
<comment type="caution">
    <text evidence="1">The sequence shown here is derived from an EMBL/GenBank/DDBJ whole genome shotgun (WGS) entry which is preliminary data.</text>
</comment>
<dbReference type="AlphaFoldDB" id="A0A2M9FXX5"/>
<dbReference type="Gene3D" id="1.10.287.950">
    <property type="entry name" value="Methyl-accepting chemotaxis protein"/>
    <property type="match status" value="1"/>
</dbReference>
<accession>A0A2M9FXX5</accession>